<evidence type="ECO:0000256" key="1">
    <source>
        <dbReference type="PROSITE-ProRule" id="PRU00023"/>
    </source>
</evidence>
<dbReference type="SMART" id="SM00248">
    <property type="entry name" value="ANK"/>
    <property type="match status" value="5"/>
</dbReference>
<protein>
    <submittedName>
        <fullName evidence="3">Uncharacterized protein</fullName>
    </submittedName>
</protein>
<dbReference type="EnsemblPlants" id="AET5Gv20916100.4">
    <property type="protein sequence ID" value="AET5Gv20916100.4"/>
    <property type="gene ID" value="AET5Gv20916100"/>
</dbReference>
<reference evidence="4" key="2">
    <citation type="journal article" date="2017" name="Nat. Plants">
        <title>The Aegilops tauschii genome reveals multiple impacts of transposons.</title>
        <authorList>
            <person name="Zhao G."/>
            <person name="Zou C."/>
            <person name="Li K."/>
            <person name="Wang K."/>
            <person name="Li T."/>
            <person name="Gao L."/>
            <person name="Zhang X."/>
            <person name="Wang H."/>
            <person name="Yang Z."/>
            <person name="Liu X."/>
            <person name="Jiang W."/>
            <person name="Mao L."/>
            <person name="Kong X."/>
            <person name="Jiao Y."/>
            <person name="Jia J."/>
        </authorList>
    </citation>
    <scope>NUCLEOTIDE SEQUENCE [LARGE SCALE GENOMIC DNA]</scope>
    <source>
        <strain evidence="4">cv. AL8/78</strain>
    </source>
</reference>
<reference evidence="3" key="3">
    <citation type="journal article" date="2017" name="Nature">
        <title>Genome sequence of the progenitor of the wheat D genome Aegilops tauschii.</title>
        <authorList>
            <person name="Luo M.C."/>
            <person name="Gu Y.Q."/>
            <person name="Puiu D."/>
            <person name="Wang H."/>
            <person name="Twardziok S.O."/>
            <person name="Deal K.R."/>
            <person name="Huo N."/>
            <person name="Zhu T."/>
            <person name="Wang L."/>
            <person name="Wang Y."/>
            <person name="McGuire P.E."/>
            <person name="Liu S."/>
            <person name="Long H."/>
            <person name="Ramasamy R.K."/>
            <person name="Rodriguez J.C."/>
            <person name="Van S.L."/>
            <person name="Yuan L."/>
            <person name="Wang Z."/>
            <person name="Xia Z."/>
            <person name="Xiao L."/>
            <person name="Anderson O.D."/>
            <person name="Ouyang S."/>
            <person name="Liang Y."/>
            <person name="Zimin A.V."/>
            <person name="Pertea G."/>
            <person name="Qi P."/>
            <person name="Bennetzen J.L."/>
            <person name="Dai X."/>
            <person name="Dawson M.W."/>
            <person name="Muller H.G."/>
            <person name="Kugler K."/>
            <person name="Rivarola-Duarte L."/>
            <person name="Spannagl M."/>
            <person name="Mayer K.F.X."/>
            <person name="Lu F.H."/>
            <person name="Bevan M.W."/>
            <person name="Leroy P."/>
            <person name="Li P."/>
            <person name="You F.M."/>
            <person name="Sun Q."/>
            <person name="Liu Z."/>
            <person name="Lyons E."/>
            <person name="Wicker T."/>
            <person name="Salzberg S.L."/>
            <person name="Devos K.M."/>
            <person name="Dvorak J."/>
        </authorList>
    </citation>
    <scope>NUCLEOTIDE SEQUENCE [LARGE SCALE GENOMIC DNA]</scope>
    <source>
        <strain evidence="3">cv. AL8/78</strain>
    </source>
</reference>
<dbReference type="Pfam" id="PF12796">
    <property type="entry name" value="Ank_2"/>
    <property type="match status" value="1"/>
</dbReference>
<name>A0A453LUU6_AEGTS</name>
<keyword evidence="4" id="KW-1185">Reference proteome</keyword>
<reference evidence="4" key="1">
    <citation type="journal article" date="2014" name="Science">
        <title>Ancient hybridizations among the ancestral genomes of bread wheat.</title>
        <authorList>
            <consortium name="International Wheat Genome Sequencing Consortium,"/>
            <person name="Marcussen T."/>
            <person name="Sandve S.R."/>
            <person name="Heier L."/>
            <person name="Spannagl M."/>
            <person name="Pfeifer M."/>
            <person name="Jakobsen K.S."/>
            <person name="Wulff B.B."/>
            <person name="Steuernagel B."/>
            <person name="Mayer K.F."/>
            <person name="Olsen O.A."/>
        </authorList>
    </citation>
    <scope>NUCLEOTIDE SEQUENCE [LARGE SCALE GENOMIC DNA]</scope>
    <source>
        <strain evidence="4">cv. AL8/78</strain>
    </source>
</reference>
<evidence type="ECO:0000313" key="3">
    <source>
        <dbReference type="EnsemblPlants" id="AET5Gv20916100.4"/>
    </source>
</evidence>
<accession>A0A453LUU6</accession>
<dbReference type="InterPro" id="IPR036770">
    <property type="entry name" value="Ankyrin_rpt-contain_sf"/>
</dbReference>
<reference evidence="3" key="5">
    <citation type="journal article" date="2021" name="G3 (Bethesda)">
        <title>Aegilops tauschii genome assembly Aet v5.0 features greater sequence contiguity and improved annotation.</title>
        <authorList>
            <person name="Wang L."/>
            <person name="Zhu T."/>
            <person name="Rodriguez J.C."/>
            <person name="Deal K.R."/>
            <person name="Dubcovsky J."/>
            <person name="McGuire P.E."/>
            <person name="Lux T."/>
            <person name="Spannagl M."/>
            <person name="Mayer K.F.X."/>
            <person name="Baldrich P."/>
            <person name="Meyers B.C."/>
            <person name="Huo N."/>
            <person name="Gu Y.Q."/>
            <person name="Zhou H."/>
            <person name="Devos K.M."/>
            <person name="Bennetzen J.L."/>
            <person name="Unver T."/>
            <person name="Budak H."/>
            <person name="Gulick P.J."/>
            <person name="Galiba G."/>
            <person name="Kalapos B."/>
            <person name="Nelson D.R."/>
            <person name="Li P."/>
            <person name="You F.M."/>
            <person name="Luo M.C."/>
            <person name="Dvorak J."/>
        </authorList>
    </citation>
    <scope>NUCLEOTIDE SEQUENCE [LARGE SCALE GENOMIC DNA]</scope>
    <source>
        <strain evidence="3">cv. AL8/78</strain>
    </source>
</reference>
<dbReference type="Pfam" id="PF00023">
    <property type="entry name" value="Ank"/>
    <property type="match status" value="1"/>
</dbReference>
<dbReference type="AlphaFoldDB" id="A0A453LUU6"/>
<dbReference type="InterPro" id="IPR039323">
    <property type="entry name" value="ANKRD_45/46/60"/>
</dbReference>
<dbReference type="Gene3D" id="1.25.40.20">
    <property type="entry name" value="Ankyrin repeat-containing domain"/>
    <property type="match status" value="2"/>
</dbReference>
<dbReference type="InterPro" id="IPR002110">
    <property type="entry name" value="Ankyrin_rpt"/>
</dbReference>
<feature type="repeat" description="ANK" evidence="1">
    <location>
        <begin position="130"/>
        <end position="162"/>
    </location>
</feature>
<evidence type="ECO:0000313" key="4">
    <source>
        <dbReference type="Proteomes" id="UP000015105"/>
    </source>
</evidence>
<dbReference type="PRINTS" id="PR01415">
    <property type="entry name" value="ANKYRIN"/>
</dbReference>
<reference evidence="3" key="4">
    <citation type="submission" date="2019-03" db="UniProtKB">
        <authorList>
            <consortium name="EnsemblPlants"/>
        </authorList>
    </citation>
    <scope>IDENTIFICATION</scope>
</reference>
<feature type="region of interest" description="Disordered" evidence="2">
    <location>
        <begin position="1"/>
        <end position="38"/>
    </location>
</feature>
<evidence type="ECO:0000256" key="2">
    <source>
        <dbReference type="SAM" id="MobiDB-lite"/>
    </source>
</evidence>
<organism evidence="3 4">
    <name type="scientific">Aegilops tauschii subsp. strangulata</name>
    <name type="common">Goatgrass</name>
    <dbReference type="NCBI Taxonomy" id="200361"/>
    <lineage>
        <taxon>Eukaryota</taxon>
        <taxon>Viridiplantae</taxon>
        <taxon>Streptophyta</taxon>
        <taxon>Embryophyta</taxon>
        <taxon>Tracheophyta</taxon>
        <taxon>Spermatophyta</taxon>
        <taxon>Magnoliopsida</taxon>
        <taxon>Liliopsida</taxon>
        <taxon>Poales</taxon>
        <taxon>Poaceae</taxon>
        <taxon>BOP clade</taxon>
        <taxon>Pooideae</taxon>
        <taxon>Triticodae</taxon>
        <taxon>Triticeae</taxon>
        <taxon>Triticinae</taxon>
        <taxon>Aegilops</taxon>
    </lineage>
</organism>
<feature type="repeat" description="ANK" evidence="1">
    <location>
        <begin position="163"/>
        <end position="195"/>
    </location>
</feature>
<feature type="repeat" description="ANK" evidence="1">
    <location>
        <begin position="229"/>
        <end position="261"/>
    </location>
</feature>
<dbReference type="PROSITE" id="PS50297">
    <property type="entry name" value="ANK_REP_REGION"/>
    <property type="match status" value="4"/>
</dbReference>
<dbReference type="Gramene" id="AET5Gv20916100.4">
    <property type="protein sequence ID" value="AET5Gv20916100.4"/>
    <property type="gene ID" value="AET5Gv20916100"/>
</dbReference>
<feature type="compositionally biased region" description="Polar residues" evidence="2">
    <location>
        <begin position="8"/>
        <end position="18"/>
    </location>
</feature>
<feature type="repeat" description="ANK" evidence="1">
    <location>
        <begin position="196"/>
        <end position="228"/>
    </location>
</feature>
<dbReference type="PANTHER" id="PTHR22677:SF4">
    <property type="entry name" value="USHER SYNDROME TYPE-1G PROTEIN-LIKE PROTEIN"/>
    <property type="match status" value="1"/>
</dbReference>
<sequence length="288" mass="30153">GRRKSRLTETTPSGSRRTQNLRERRPNSEFASLAYSPEQPTHQMAAAMEVDAGGEKPSEKELFLAAESGDASVFASLAPADLAAALSLRNEDGRSLVHVAAASARPEAVAALVAAGGDAVASAVNGKDEEGWAPIHSVASSGNAEILDILLGHGANVDLTTDAGRTALHYAASKGRLNIAETLIAHRANVNKKDKFGCTPLHRAASTGNAELCEYLLEEGADIDAVDKLGQSPLMHAVICEDRGVALLLIRHGADVDIEDKEGYTVLGRASDSFRPALIDAAKAMLEG</sequence>
<dbReference type="PANTHER" id="PTHR22677">
    <property type="entry name" value="ANKYRIN REPEAT DOMAIN-CONTAINING PROTEIN 60"/>
    <property type="match status" value="1"/>
</dbReference>
<dbReference type="STRING" id="200361.A0A453LUU6"/>
<proteinExistence type="predicted"/>
<dbReference type="SUPFAM" id="SSF48403">
    <property type="entry name" value="Ankyrin repeat"/>
    <property type="match status" value="1"/>
</dbReference>
<dbReference type="Proteomes" id="UP000015105">
    <property type="component" value="Chromosome 5D"/>
</dbReference>
<dbReference type="PROSITE" id="PS50088">
    <property type="entry name" value="ANK_REPEAT"/>
    <property type="match status" value="4"/>
</dbReference>
<keyword evidence="1" id="KW-0040">ANK repeat</keyword>